<comment type="caution">
    <text evidence="2">The sequence shown here is derived from an EMBL/GenBank/DDBJ whole genome shotgun (WGS) entry which is preliminary data.</text>
</comment>
<evidence type="ECO:0000313" key="2">
    <source>
        <dbReference type="EMBL" id="MDC8754453.1"/>
    </source>
</evidence>
<keyword evidence="3" id="KW-1185">Reference proteome</keyword>
<evidence type="ECO:0008006" key="4">
    <source>
        <dbReference type="Google" id="ProtNLM"/>
    </source>
</evidence>
<evidence type="ECO:0000313" key="3">
    <source>
        <dbReference type="Proteomes" id="UP001216558"/>
    </source>
</evidence>
<dbReference type="Proteomes" id="UP001216558">
    <property type="component" value="Unassembled WGS sequence"/>
</dbReference>
<gene>
    <name evidence="2" type="ORF">OIK40_07350</name>
</gene>
<accession>A0ABT5JQP6</accession>
<evidence type="ECO:0000256" key="1">
    <source>
        <dbReference type="SAM" id="SignalP"/>
    </source>
</evidence>
<name>A0ABT5JQP6_9SPHN</name>
<sequence>MKNTIMLGASFAALVIASPAFAQSADNSAIVDQDGTNHNATITQSTLLAQAEIRQTGNNQRGTITQSAAGYPGVLNDGSDLGAGALIQQDGENNQARIRQEGDYGETVFLSSLNPDLFNGELQLAEAVQDGVGNNSDIWQLGRTNFARTLQFNSFNNAEVLQSGRNTVARSTQDGIGNNARLWQGSFSQIAISALDVFQAGDFNQSFNVQRGTGDTPNPARVPFALVNQIGNSNLSNLVQDGSDDVAFVDQIGNSNQSFIDQLPGGVSNEADINQEGDNLISNLTQSGTDGFAELFQSGTLNQANVTQGGVSNSSTVTQGGTGNVANVFQNAPTP</sequence>
<proteinExistence type="predicted"/>
<feature type="chain" id="PRO_5046547873" description="Curlin associated repeat-containing protein" evidence="1">
    <location>
        <begin position="23"/>
        <end position="335"/>
    </location>
</feature>
<dbReference type="EMBL" id="JAQQXQ010000004">
    <property type="protein sequence ID" value="MDC8754453.1"/>
    <property type="molecule type" value="Genomic_DNA"/>
</dbReference>
<protein>
    <recommendedName>
        <fullName evidence="4">Curlin associated repeat-containing protein</fullName>
    </recommendedName>
</protein>
<feature type="signal peptide" evidence="1">
    <location>
        <begin position="1"/>
        <end position="22"/>
    </location>
</feature>
<organism evidence="2 3">
    <name type="scientific">Erythrobacter fulvus</name>
    <dbReference type="NCBI Taxonomy" id="2987523"/>
    <lineage>
        <taxon>Bacteria</taxon>
        <taxon>Pseudomonadati</taxon>
        <taxon>Pseudomonadota</taxon>
        <taxon>Alphaproteobacteria</taxon>
        <taxon>Sphingomonadales</taxon>
        <taxon>Erythrobacteraceae</taxon>
        <taxon>Erythrobacter/Porphyrobacter group</taxon>
        <taxon>Erythrobacter</taxon>
    </lineage>
</organism>
<keyword evidence="1" id="KW-0732">Signal</keyword>
<reference evidence="2 3" key="1">
    <citation type="submission" date="2022-10" db="EMBL/GenBank/DDBJ databases">
        <title>Erythrobacter sp. sf7 Genome sequencing.</title>
        <authorList>
            <person name="Park S."/>
        </authorList>
    </citation>
    <scope>NUCLEOTIDE SEQUENCE [LARGE SCALE GENOMIC DNA]</scope>
    <source>
        <strain evidence="3">sf7</strain>
    </source>
</reference>